<evidence type="ECO:0000313" key="2">
    <source>
        <dbReference type="EMBL" id="PND47140.1"/>
    </source>
</evidence>
<accession>A0A2N8LAF9</accession>
<keyword evidence="3" id="KW-1185">Reference proteome</keyword>
<sequence>MVYNHYTIILFTSLSPSLIFAYTNSNYHSQTDTIPYSEDDYTEAIQFIMNEAAIFDSYGKLIDIDFNKLYEKFGYSQELTKVESLVKNDSKKQLISTPSTLRANAGNCAIVAVQDTLGVASVSALLSGGIVGLLQKKAAGEIAKLILKVGVKNVAPAAAAASLIWSFGRCMWF</sequence>
<dbReference type="Proteomes" id="UP000235963">
    <property type="component" value="Unassembled WGS sequence"/>
</dbReference>
<reference evidence="2 3" key="1">
    <citation type="submission" date="2015-12" db="EMBL/GenBank/DDBJ databases">
        <title>Streptococcus penaeicida sp. nov.</title>
        <authorList>
            <person name="Gomez-Gil B."/>
            <person name="Morales-Covarrubias M."/>
        </authorList>
    </citation>
    <scope>NUCLEOTIDE SEQUENCE [LARGE SCALE GENOMIC DNA]</scope>
    <source>
        <strain evidence="2 3">CAIM 1838</strain>
    </source>
</reference>
<feature type="chain" id="PRO_5038796017" evidence="1">
    <location>
        <begin position="22"/>
        <end position="173"/>
    </location>
</feature>
<dbReference type="AlphaFoldDB" id="A0A2N8LAF9"/>
<dbReference type="EMBL" id="LOCM01000032">
    <property type="protein sequence ID" value="PND47140.1"/>
    <property type="molecule type" value="Genomic_DNA"/>
</dbReference>
<evidence type="ECO:0000256" key="1">
    <source>
        <dbReference type="SAM" id="SignalP"/>
    </source>
</evidence>
<keyword evidence="1" id="KW-0732">Signal</keyword>
<dbReference type="OrthoDB" id="2226165at2"/>
<gene>
    <name evidence="2" type="ORF">AT575_08980</name>
</gene>
<name>A0A2N8LAF9_9STRE</name>
<organism evidence="2 3">
    <name type="scientific">Streptococcus penaeicida</name>
    <dbReference type="NCBI Taxonomy" id="1765960"/>
    <lineage>
        <taxon>Bacteria</taxon>
        <taxon>Bacillati</taxon>
        <taxon>Bacillota</taxon>
        <taxon>Bacilli</taxon>
        <taxon>Lactobacillales</taxon>
        <taxon>Streptococcaceae</taxon>
        <taxon>Streptococcus</taxon>
    </lineage>
</organism>
<proteinExistence type="predicted"/>
<comment type="caution">
    <text evidence="2">The sequence shown here is derived from an EMBL/GenBank/DDBJ whole genome shotgun (WGS) entry which is preliminary data.</text>
</comment>
<evidence type="ECO:0000313" key="3">
    <source>
        <dbReference type="Proteomes" id="UP000235963"/>
    </source>
</evidence>
<protein>
    <submittedName>
        <fullName evidence="2">Uncharacterized protein</fullName>
    </submittedName>
</protein>
<feature type="signal peptide" evidence="1">
    <location>
        <begin position="1"/>
        <end position="21"/>
    </location>
</feature>